<dbReference type="Proteomes" id="UP001143463">
    <property type="component" value="Unassembled WGS sequence"/>
</dbReference>
<organism evidence="2 3">
    <name type="scientific">Pseudonocardia halophobica</name>
    <dbReference type="NCBI Taxonomy" id="29401"/>
    <lineage>
        <taxon>Bacteria</taxon>
        <taxon>Bacillati</taxon>
        <taxon>Actinomycetota</taxon>
        <taxon>Actinomycetes</taxon>
        <taxon>Pseudonocardiales</taxon>
        <taxon>Pseudonocardiaceae</taxon>
        <taxon>Pseudonocardia</taxon>
    </lineage>
</organism>
<reference evidence="2" key="1">
    <citation type="journal article" date="2014" name="Int. J. Syst. Evol. Microbiol.">
        <title>Complete genome sequence of Corynebacterium casei LMG S-19264T (=DSM 44701T), isolated from a smear-ripened cheese.</title>
        <authorList>
            <consortium name="US DOE Joint Genome Institute (JGI-PGF)"/>
            <person name="Walter F."/>
            <person name="Albersmeier A."/>
            <person name="Kalinowski J."/>
            <person name="Ruckert C."/>
        </authorList>
    </citation>
    <scope>NUCLEOTIDE SEQUENCE</scope>
    <source>
        <strain evidence="2">VKM Ac-1069</strain>
    </source>
</reference>
<feature type="domain" description="Metallo-beta-lactamase" evidence="1">
    <location>
        <begin position="54"/>
        <end position="272"/>
    </location>
</feature>
<sequence length="378" mass="40059">MVQRVPAGGVPAGVEVVGTAQREAWAAKVLPPVERLEAGLWSVPVPIPHNPLRYTLCYLVPGDDGVVVVDPGWDTEETWCALVAGLTAAGAGFDDVVGIVATHVHPDHHGLSGRLAERSGAWIAMHTAEAATLPQRWGSGSAEDRRQVMAGWLCGCGASEDEVGELTGPRSGGPDGVMAEPDVLLDDGDALPLAGRTLRALWTPGHTPGHICLLEADAGVLLTGDHVLPRITPNIGLTPSSDAPALATFLDSLERVAVTDEEHGGLTALPAHEYRFRGLAARSRALQAHHAERCHELLAIVREAGEPTMWELAARLTWSRPWEEVGPMRIGALAETASHVRYLVDRGELECLGGVPGAITAPEPDHTLRVRLARRAAA</sequence>
<dbReference type="InterPro" id="IPR001279">
    <property type="entry name" value="Metallo-B-lactamas"/>
</dbReference>
<protein>
    <submittedName>
        <fullName evidence="2">MBL fold metallo-hydrolase</fullName>
    </submittedName>
</protein>
<dbReference type="Pfam" id="PF00753">
    <property type="entry name" value="Lactamase_B"/>
    <property type="match status" value="1"/>
</dbReference>
<dbReference type="Gene3D" id="1.10.10.10">
    <property type="entry name" value="Winged helix-like DNA-binding domain superfamily/Winged helix DNA-binding domain"/>
    <property type="match status" value="1"/>
</dbReference>
<dbReference type="PANTHER" id="PTHR42951:SF4">
    <property type="entry name" value="ACYL-COENZYME A THIOESTERASE MBLAC2"/>
    <property type="match status" value="1"/>
</dbReference>
<dbReference type="Gene3D" id="3.60.15.10">
    <property type="entry name" value="Ribonuclease Z/Hydroxyacylglutathione hydrolase-like"/>
    <property type="match status" value="1"/>
</dbReference>
<evidence type="ECO:0000313" key="3">
    <source>
        <dbReference type="Proteomes" id="UP001143463"/>
    </source>
</evidence>
<dbReference type="RefSeq" id="WP_271214891.1">
    <property type="nucleotide sequence ID" value="NZ_BAAAUZ010000018.1"/>
</dbReference>
<gene>
    <name evidence="2" type="primary">ampC_4</name>
    <name evidence="2" type="ORF">GCM10017577_36580</name>
</gene>
<dbReference type="SUPFAM" id="SSF56281">
    <property type="entry name" value="Metallo-hydrolase/oxidoreductase"/>
    <property type="match status" value="1"/>
</dbReference>
<dbReference type="PANTHER" id="PTHR42951">
    <property type="entry name" value="METALLO-BETA-LACTAMASE DOMAIN-CONTAINING"/>
    <property type="match status" value="1"/>
</dbReference>
<dbReference type="AlphaFoldDB" id="A0A9W6L3Y1"/>
<dbReference type="InterPro" id="IPR036388">
    <property type="entry name" value="WH-like_DNA-bd_sf"/>
</dbReference>
<name>A0A9W6L3Y1_9PSEU</name>
<dbReference type="EMBL" id="BSFQ01000014">
    <property type="protein sequence ID" value="GLL12517.1"/>
    <property type="molecule type" value="Genomic_DNA"/>
</dbReference>
<dbReference type="InterPro" id="IPR036866">
    <property type="entry name" value="RibonucZ/Hydroxyglut_hydro"/>
</dbReference>
<proteinExistence type="predicted"/>
<comment type="caution">
    <text evidence="2">The sequence shown here is derived from an EMBL/GenBank/DDBJ whole genome shotgun (WGS) entry which is preliminary data.</text>
</comment>
<evidence type="ECO:0000313" key="2">
    <source>
        <dbReference type="EMBL" id="GLL12517.1"/>
    </source>
</evidence>
<reference evidence="2" key="2">
    <citation type="submission" date="2023-01" db="EMBL/GenBank/DDBJ databases">
        <authorList>
            <person name="Sun Q."/>
            <person name="Evtushenko L."/>
        </authorList>
    </citation>
    <scope>NUCLEOTIDE SEQUENCE</scope>
    <source>
        <strain evidence="2">VKM Ac-1069</strain>
    </source>
</reference>
<evidence type="ECO:0000259" key="1">
    <source>
        <dbReference type="SMART" id="SM00849"/>
    </source>
</evidence>
<dbReference type="InterPro" id="IPR050855">
    <property type="entry name" value="NDM-1-like"/>
</dbReference>
<accession>A0A9W6L3Y1</accession>
<keyword evidence="3" id="KW-1185">Reference proteome</keyword>
<dbReference type="SMART" id="SM00849">
    <property type="entry name" value="Lactamase_B"/>
    <property type="match status" value="1"/>
</dbReference>